<dbReference type="PANTHER" id="PTHR30329:SF20">
    <property type="entry name" value="EXPORTED PROTEIN"/>
    <property type="match status" value="1"/>
</dbReference>
<evidence type="ECO:0000256" key="5">
    <source>
        <dbReference type="SAM" id="MobiDB-lite"/>
    </source>
</evidence>
<feature type="transmembrane region" description="Helical" evidence="6">
    <location>
        <begin position="12"/>
        <end position="30"/>
    </location>
</feature>
<dbReference type="InterPro" id="IPR006664">
    <property type="entry name" value="OMP_bac"/>
</dbReference>
<keyword evidence="4" id="KW-0175">Coiled coil</keyword>
<organism evidence="8 9">
    <name type="scientific">Thiocapsa roseopersicina</name>
    <dbReference type="NCBI Taxonomy" id="1058"/>
    <lineage>
        <taxon>Bacteria</taxon>
        <taxon>Pseudomonadati</taxon>
        <taxon>Pseudomonadota</taxon>
        <taxon>Gammaproteobacteria</taxon>
        <taxon>Chromatiales</taxon>
        <taxon>Chromatiaceae</taxon>
        <taxon>Thiocapsa</taxon>
    </lineage>
</organism>
<dbReference type="InterPro" id="IPR006665">
    <property type="entry name" value="OmpA-like"/>
</dbReference>
<dbReference type="PRINTS" id="PR01023">
    <property type="entry name" value="NAFLGMOTY"/>
</dbReference>
<evidence type="ECO:0000256" key="4">
    <source>
        <dbReference type="SAM" id="Coils"/>
    </source>
</evidence>
<dbReference type="InterPro" id="IPR050330">
    <property type="entry name" value="Bact_OuterMem_StrucFunc"/>
</dbReference>
<dbReference type="GO" id="GO:0009279">
    <property type="term" value="C:cell outer membrane"/>
    <property type="evidence" value="ECO:0007669"/>
    <property type="project" value="UniProtKB-SubCell"/>
</dbReference>
<comment type="subcellular location">
    <subcellularLocation>
        <location evidence="1">Cell outer membrane</location>
    </subcellularLocation>
</comment>
<keyword evidence="6" id="KW-0812">Transmembrane</keyword>
<dbReference type="Proteomes" id="UP000198816">
    <property type="component" value="Unassembled WGS sequence"/>
</dbReference>
<dbReference type="OrthoDB" id="9782229at2"/>
<evidence type="ECO:0000256" key="1">
    <source>
        <dbReference type="ARBA" id="ARBA00004442"/>
    </source>
</evidence>
<dbReference type="InterPro" id="IPR036737">
    <property type="entry name" value="OmpA-like_sf"/>
</dbReference>
<evidence type="ECO:0000256" key="2">
    <source>
        <dbReference type="ARBA" id="ARBA00023136"/>
    </source>
</evidence>
<dbReference type="SUPFAM" id="SSF103088">
    <property type="entry name" value="OmpA-like"/>
    <property type="match status" value="1"/>
</dbReference>
<reference evidence="9" key="1">
    <citation type="submission" date="2016-10" db="EMBL/GenBank/DDBJ databases">
        <authorList>
            <person name="Varghese N."/>
            <person name="Submissions S."/>
        </authorList>
    </citation>
    <scope>NUCLEOTIDE SEQUENCE [LARGE SCALE GENOMIC DNA]</scope>
    <source>
        <strain evidence="9">DSM 217</strain>
    </source>
</reference>
<dbReference type="Gene3D" id="3.30.1330.60">
    <property type="entry name" value="OmpA-like domain"/>
    <property type="match status" value="1"/>
</dbReference>
<dbReference type="Pfam" id="PF00691">
    <property type="entry name" value="OmpA"/>
    <property type="match status" value="1"/>
</dbReference>
<proteinExistence type="predicted"/>
<evidence type="ECO:0000259" key="7">
    <source>
        <dbReference type="PROSITE" id="PS51123"/>
    </source>
</evidence>
<dbReference type="PANTHER" id="PTHR30329">
    <property type="entry name" value="STATOR ELEMENT OF FLAGELLAR MOTOR COMPLEX"/>
    <property type="match status" value="1"/>
</dbReference>
<dbReference type="RefSeq" id="WP_093032181.1">
    <property type="nucleotide sequence ID" value="NZ_FNNZ01000010.1"/>
</dbReference>
<dbReference type="AlphaFoldDB" id="A0A1H2X9R1"/>
<dbReference type="Gene3D" id="1.10.287.1490">
    <property type="match status" value="1"/>
</dbReference>
<dbReference type="CDD" id="cd07185">
    <property type="entry name" value="OmpA_C-like"/>
    <property type="match status" value="1"/>
</dbReference>
<evidence type="ECO:0000313" key="9">
    <source>
        <dbReference type="Proteomes" id="UP000198816"/>
    </source>
</evidence>
<evidence type="ECO:0000313" key="8">
    <source>
        <dbReference type="EMBL" id="SDW89672.1"/>
    </source>
</evidence>
<evidence type="ECO:0000256" key="3">
    <source>
        <dbReference type="PROSITE-ProRule" id="PRU00473"/>
    </source>
</evidence>
<gene>
    <name evidence="8" type="ORF">SAMN05421783_11099</name>
</gene>
<feature type="region of interest" description="Disordered" evidence="5">
    <location>
        <begin position="77"/>
        <end position="97"/>
    </location>
</feature>
<evidence type="ECO:0000256" key="6">
    <source>
        <dbReference type="SAM" id="Phobius"/>
    </source>
</evidence>
<keyword evidence="2 3" id="KW-0472">Membrane</keyword>
<keyword evidence="6" id="KW-1133">Transmembrane helix</keyword>
<feature type="coiled-coil region" evidence="4">
    <location>
        <begin position="234"/>
        <end position="507"/>
    </location>
</feature>
<protein>
    <submittedName>
        <fullName evidence="8">OmpA family protein</fullName>
    </submittedName>
</protein>
<dbReference type="PROSITE" id="PS51123">
    <property type="entry name" value="OMPA_2"/>
    <property type="match status" value="1"/>
</dbReference>
<sequence length="641" mass="69141">MPDSNSSLVRPLVWVLLAALIGVYLLYDWYSAHLSEQLAGKDEQIAEAAAQIKERDARIGDIRKEVTQLEERIAELTERHSGEKQQLSDQHSDEKQGLTERIAALEQSNAKLEEDIKVLRLTDASALAAEQDKTAAAIEERDRGIAAFKALQGQYEMAVAKVEGLQTELSGLQQVIADSTMEHRAQIEELERHLNERVKLAKATPKDSELMRAAQKAGLLPSDVALDDETAAFCTELAETSASAQTELEALQAEFATLRDQQAERIAALEGELTEARAALAQSGEQAERIAALEGELTEARAVLAQSGEQAESTAALSALQERLAQTEAELETARGEATAALEDAKATAAAQLADAQARIETLAAELEQSVAPDALSALKARSEAAEAALAQAKEELTGRMKEGEAQIAALAEQLRSEQAEKAKVAEEKDALAVELTAALDSARSELADLQTELTQARESAAQTGSKALDDATVRIAALEATIAEERSKAEQVRTSVQQEADRLLAEVRDRYRRYSELGGSYTERGVLLELADTELRFQPAMATLTTGDLPSLDRIAALLDAYPDLSIRIEGHTDSLGDAAANLALSQQRAEAIRQALIERGVQPDRLTAQGLGSERPIADNATSAGRAQNRRVEVYVSED</sequence>
<keyword evidence="9" id="KW-1185">Reference proteome</keyword>
<name>A0A1H2X9R1_THIRO</name>
<accession>A0A1H2X9R1</accession>
<feature type="domain" description="OmpA-like" evidence="7">
    <location>
        <begin position="525"/>
        <end position="641"/>
    </location>
</feature>
<dbReference type="EMBL" id="FNNZ01000010">
    <property type="protein sequence ID" value="SDW89672.1"/>
    <property type="molecule type" value="Genomic_DNA"/>
</dbReference>
<dbReference type="PRINTS" id="PR01021">
    <property type="entry name" value="OMPADOMAIN"/>
</dbReference>
<dbReference type="STRING" id="1058.SAMN05421783_11099"/>